<accession>A0A0H5E6R5</accession>
<keyword evidence="7 8" id="KW-0342">GTP-binding</keyword>
<dbReference type="InterPro" id="IPR027417">
    <property type="entry name" value="P-loop_NTPase"/>
</dbReference>
<evidence type="ECO:0000256" key="7">
    <source>
        <dbReference type="ARBA" id="ARBA00023134"/>
    </source>
</evidence>
<sequence>MFIDRAQVEFRAGSGGNGVVAWRREKYLPKGGPYGGNGGPGGSVIIEASVQIPSLDFFRNRRLIKAENGGAGGSNCRQGKKGQDLVIQVPLGTLVKDAETGDLIADMTEDKQRLVLCRGGKGGLGNNFFKTPTNRAPNHCTPGKKGGTRKVELELKMIADVGLIGFPNAGKSTLIESLANIRVKTAAYPFTTLKPNIGFIEFRDGTRIFIADIPGIIEGAHENRGLGLEFLRHIERTKLLLFILDTSGIDGRKPEDDYRVLRSEISAYNSALNDYPYLIVLNKCDTDEAKENLEAFYQAVSPPREKTFEVSAISGENLDMLIEAIARMTPKVNQEPLPLEEAALPDYPEEEVSPE</sequence>
<dbReference type="EMBL" id="CWGJ01000025">
    <property type="protein sequence ID" value="CRX38980.1"/>
    <property type="molecule type" value="Genomic_DNA"/>
</dbReference>
<feature type="binding site" evidence="8">
    <location>
        <position position="172"/>
    </location>
    <ligand>
        <name>Mg(2+)</name>
        <dbReference type="ChEBI" id="CHEBI:18420"/>
    </ligand>
</feature>
<evidence type="ECO:0000256" key="8">
    <source>
        <dbReference type="HAMAP-Rule" id="MF_01454"/>
    </source>
</evidence>
<dbReference type="PROSITE" id="PS51883">
    <property type="entry name" value="OBG"/>
    <property type="match status" value="1"/>
</dbReference>
<evidence type="ECO:0000259" key="11">
    <source>
        <dbReference type="PROSITE" id="PS51883"/>
    </source>
</evidence>
<dbReference type="EC" id="3.6.5.-" evidence="8"/>
<dbReference type="GO" id="GO:0042254">
    <property type="term" value="P:ribosome biogenesis"/>
    <property type="evidence" value="ECO:0007669"/>
    <property type="project" value="UniProtKB-UniRule"/>
</dbReference>
<evidence type="ECO:0000313" key="12">
    <source>
        <dbReference type="EMBL" id="CRX38980.1"/>
    </source>
</evidence>
<name>A0A0H5E6R5_9BACT</name>
<dbReference type="InterPro" id="IPR031167">
    <property type="entry name" value="G_OBG"/>
</dbReference>
<comment type="cofactor">
    <cofactor evidence="8">
        <name>Mg(2+)</name>
        <dbReference type="ChEBI" id="CHEBI:18420"/>
    </cofactor>
</comment>
<comment type="subunit">
    <text evidence="8">Monomer.</text>
</comment>
<evidence type="ECO:0000259" key="10">
    <source>
        <dbReference type="PROSITE" id="PS51710"/>
    </source>
</evidence>
<feature type="region of interest" description="Disordered" evidence="9">
    <location>
        <begin position="333"/>
        <end position="355"/>
    </location>
</feature>
<dbReference type="GO" id="GO:0003924">
    <property type="term" value="F:GTPase activity"/>
    <property type="evidence" value="ECO:0007669"/>
    <property type="project" value="UniProtKB-UniRule"/>
</dbReference>
<dbReference type="OrthoDB" id="9807318at2"/>
<evidence type="ECO:0000256" key="6">
    <source>
        <dbReference type="ARBA" id="ARBA00022842"/>
    </source>
</evidence>
<feature type="domain" description="OBG-type G" evidence="10">
    <location>
        <begin position="159"/>
        <end position="330"/>
    </location>
</feature>
<feature type="binding site" evidence="8">
    <location>
        <begin position="311"/>
        <end position="313"/>
    </location>
    <ligand>
        <name>GTP</name>
        <dbReference type="ChEBI" id="CHEBI:37565"/>
    </ligand>
</feature>
<dbReference type="GO" id="GO:0000287">
    <property type="term" value="F:magnesium ion binding"/>
    <property type="evidence" value="ECO:0007669"/>
    <property type="project" value="InterPro"/>
</dbReference>
<proteinExistence type="inferred from homology"/>
<dbReference type="HAMAP" id="MF_01454">
    <property type="entry name" value="GTPase_Obg"/>
    <property type="match status" value="1"/>
</dbReference>
<evidence type="ECO:0000256" key="5">
    <source>
        <dbReference type="ARBA" id="ARBA00022801"/>
    </source>
</evidence>
<dbReference type="GO" id="GO:0043022">
    <property type="term" value="F:ribosome binding"/>
    <property type="evidence" value="ECO:0007669"/>
    <property type="project" value="UniProtKB-ARBA"/>
</dbReference>
<keyword evidence="4 8" id="KW-0547">Nucleotide-binding</keyword>
<keyword evidence="5 8" id="KW-0378">Hydrolase</keyword>
<dbReference type="InterPro" id="IPR045086">
    <property type="entry name" value="OBG_GTPase"/>
</dbReference>
<evidence type="ECO:0000256" key="2">
    <source>
        <dbReference type="ARBA" id="ARBA00022490"/>
    </source>
</evidence>
<dbReference type="PANTHER" id="PTHR11702">
    <property type="entry name" value="DEVELOPMENTALLY REGULATED GTP-BINDING PROTEIN-RELATED"/>
    <property type="match status" value="1"/>
</dbReference>
<organism evidence="12 13">
    <name type="scientific">Estrella lausannensis</name>
    <dbReference type="NCBI Taxonomy" id="483423"/>
    <lineage>
        <taxon>Bacteria</taxon>
        <taxon>Pseudomonadati</taxon>
        <taxon>Chlamydiota</taxon>
        <taxon>Chlamydiia</taxon>
        <taxon>Parachlamydiales</taxon>
        <taxon>Candidatus Criblamydiaceae</taxon>
        <taxon>Estrella</taxon>
    </lineage>
</organism>
<dbReference type="NCBIfam" id="TIGR02729">
    <property type="entry name" value="Obg_CgtA"/>
    <property type="match status" value="1"/>
</dbReference>
<dbReference type="SUPFAM" id="SSF52540">
    <property type="entry name" value="P-loop containing nucleoside triphosphate hydrolases"/>
    <property type="match status" value="1"/>
</dbReference>
<dbReference type="InterPro" id="IPR006073">
    <property type="entry name" value="GTP-bd"/>
</dbReference>
<dbReference type="FunFam" id="2.70.210.12:FF:000001">
    <property type="entry name" value="GTPase Obg"/>
    <property type="match status" value="1"/>
</dbReference>
<dbReference type="NCBIfam" id="NF008955">
    <property type="entry name" value="PRK12297.1"/>
    <property type="match status" value="1"/>
</dbReference>
<dbReference type="PROSITE" id="PS51710">
    <property type="entry name" value="G_OBG"/>
    <property type="match status" value="1"/>
</dbReference>
<feature type="binding site" evidence="8">
    <location>
        <begin position="190"/>
        <end position="194"/>
    </location>
    <ligand>
        <name>GTP</name>
        <dbReference type="ChEBI" id="CHEBI:37565"/>
    </ligand>
</feature>
<keyword evidence="6 8" id="KW-0460">Magnesium</keyword>
<evidence type="ECO:0000256" key="1">
    <source>
        <dbReference type="ARBA" id="ARBA00007699"/>
    </source>
</evidence>
<feature type="binding site" evidence="8">
    <location>
        <position position="192"/>
    </location>
    <ligand>
        <name>Mg(2+)</name>
        <dbReference type="ChEBI" id="CHEBI:18420"/>
    </ligand>
</feature>
<dbReference type="PIRSF" id="PIRSF002401">
    <property type="entry name" value="GTP_bd_Obg/CgtA"/>
    <property type="match status" value="1"/>
</dbReference>
<dbReference type="GO" id="GO:0005737">
    <property type="term" value="C:cytoplasm"/>
    <property type="evidence" value="ECO:0007669"/>
    <property type="project" value="UniProtKB-SubCell"/>
</dbReference>
<dbReference type="NCBIfam" id="NF008956">
    <property type="entry name" value="PRK12299.1"/>
    <property type="match status" value="1"/>
</dbReference>
<comment type="subcellular location">
    <subcellularLocation>
        <location evidence="8">Cytoplasm</location>
    </subcellularLocation>
</comment>
<comment type="function">
    <text evidence="8">An essential GTPase which binds GTP, GDP and possibly (p)ppGpp with moderate affinity, with high nucleotide exchange rates and a fairly low GTP hydrolysis rate. Plays a role in control of the cell cycle, stress response, ribosome biogenesis and in those bacteria that undergo differentiation, in morphogenesis control.</text>
</comment>
<dbReference type="SUPFAM" id="SSF82051">
    <property type="entry name" value="Obg GTP-binding protein N-terminal domain"/>
    <property type="match status" value="1"/>
</dbReference>
<evidence type="ECO:0000256" key="4">
    <source>
        <dbReference type="ARBA" id="ARBA00022741"/>
    </source>
</evidence>
<dbReference type="NCBIfam" id="TIGR00231">
    <property type="entry name" value="small_GTP"/>
    <property type="match status" value="1"/>
</dbReference>
<dbReference type="InterPro" id="IPR014100">
    <property type="entry name" value="GTP-bd_Obg/CgtA"/>
</dbReference>
<dbReference type="RefSeq" id="WP_098038841.1">
    <property type="nucleotide sequence ID" value="NZ_CWGJ01000025.1"/>
</dbReference>
<keyword evidence="13" id="KW-1185">Reference proteome</keyword>
<feature type="binding site" evidence="8">
    <location>
        <begin position="212"/>
        <end position="215"/>
    </location>
    <ligand>
        <name>GTP</name>
        <dbReference type="ChEBI" id="CHEBI:37565"/>
    </ligand>
</feature>
<dbReference type="Proteomes" id="UP000220251">
    <property type="component" value="Unassembled WGS sequence"/>
</dbReference>
<dbReference type="AlphaFoldDB" id="A0A0H5E6R5"/>
<dbReference type="GO" id="GO:0005525">
    <property type="term" value="F:GTP binding"/>
    <property type="evidence" value="ECO:0007669"/>
    <property type="project" value="UniProtKB-UniRule"/>
</dbReference>
<evidence type="ECO:0000256" key="9">
    <source>
        <dbReference type="SAM" id="MobiDB-lite"/>
    </source>
</evidence>
<dbReference type="Gene3D" id="2.70.210.12">
    <property type="entry name" value="GTP1/OBG domain"/>
    <property type="match status" value="1"/>
</dbReference>
<reference evidence="13" key="1">
    <citation type="submission" date="2015-06" db="EMBL/GenBank/DDBJ databases">
        <authorList>
            <person name="Bertelli C."/>
        </authorList>
    </citation>
    <scope>NUCLEOTIDE SEQUENCE [LARGE SCALE GENOMIC DNA]</scope>
    <source>
        <strain evidence="13">CRIB-30</strain>
    </source>
</reference>
<dbReference type="InterPro" id="IPR036726">
    <property type="entry name" value="GTP1_OBG_dom_sf"/>
</dbReference>
<dbReference type="Pfam" id="PF01926">
    <property type="entry name" value="MMR_HSR1"/>
    <property type="match status" value="1"/>
</dbReference>
<protein>
    <recommendedName>
        <fullName evidence="8">GTPase Obg</fullName>
        <ecNumber evidence="8">3.6.5.-</ecNumber>
    </recommendedName>
    <alternativeName>
        <fullName evidence="8">GTP-binding protein Obg</fullName>
    </alternativeName>
</protein>
<dbReference type="InterPro" id="IPR006169">
    <property type="entry name" value="GTP1_OBG_dom"/>
</dbReference>
<keyword evidence="2 8" id="KW-0963">Cytoplasm</keyword>
<comment type="similarity">
    <text evidence="1 8">Belongs to the TRAFAC class OBG-HflX-like GTPase superfamily. OBG GTPase family.</text>
</comment>
<gene>
    <name evidence="12" type="primary">obgE</name>
    <name evidence="8" type="synonym">obg</name>
    <name evidence="12" type="ORF">ELAC_1653</name>
</gene>
<dbReference type="Gene3D" id="3.40.50.300">
    <property type="entry name" value="P-loop containing nucleotide triphosphate hydrolases"/>
    <property type="match status" value="1"/>
</dbReference>
<feature type="domain" description="Obg" evidence="11">
    <location>
        <begin position="1"/>
        <end position="158"/>
    </location>
</feature>
<feature type="binding site" evidence="8">
    <location>
        <begin position="165"/>
        <end position="172"/>
    </location>
    <ligand>
        <name>GTP</name>
        <dbReference type="ChEBI" id="CHEBI:37565"/>
    </ligand>
</feature>
<evidence type="ECO:0000313" key="13">
    <source>
        <dbReference type="Proteomes" id="UP000220251"/>
    </source>
</evidence>
<dbReference type="PANTHER" id="PTHR11702:SF31">
    <property type="entry name" value="MITOCHONDRIAL RIBOSOME-ASSOCIATED GTPASE 2"/>
    <property type="match status" value="1"/>
</dbReference>
<feature type="binding site" evidence="8">
    <location>
        <begin position="282"/>
        <end position="285"/>
    </location>
    <ligand>
        <name>GTP</name>
        <dbReference type="ChEBI" id="CHEBI:37565"/>
    </ligand>
</feature>
<dbReference type="InterPro" id="IPR005225">
    <property type="entry name" value="Small_GTP-bd"/>
</dbReference>
<dbReference type="CDD" id="cd01898">
    <property type="entry name" value="Obg"/>
    <property type="match status" value="1"/>
</dbReference>
<dbReference type="PRINTS" id="PR00326">
    <property type="entry name" value="GTP1OBG"/>
</dbReference>
<keyword evidence="3 8" id="KW-0479">Metal-binding</keyword>
<evidence type="ECO:0000256" key="3">
    <source>
        <dbReference type="ARBA" id="ARBA00022723"/>
    </source>
</evidence>
<dbReference type="Pfam" id="PF01018">
    <property type="entry name" value="GTP1_OBG"/>
    <property type="match status" value="1"/>
</dbReference>